<organism evidence="4 5">
    <name type="scientific">Heyndrickxia vini</name>
    <dbReference type="NCBI Taxonomy" id="1476025"/>
    <lineage>
        <taxon>Bacteria</taxon>
        <taxon>Bacillati</taxon>
        <taxon>Bacillota</taxon>
        <taxon>Bacilli</taxon>
        <taxon>Bacillales</taxon>
        <taxon>Bacillaceae</taxon>
        <taxon>Heyndrickxia</taxon>
    </lineage>
</organism>
<dbReference type="Pfam" id="PF01053">
    <property type="entry name" value="Cys_Met_Meta_PP"/>
    <property type="match status" value="1"/>
</dbReference>
<dbReference type="PANTHER" id="PTHR11808:SF89">
    <property type="entry name" value="METHIONINE GAMMA-LYASE"/>
    <property type="match status" value="1"/>
</dbReference>
<gene>
    <name evidence="4" type="ORF">I5776_04970</name>
</gene>
<protein>
    <submittedName>
        <fullName evidence="4">Aminotransferase class I/II-fold pyridoxal phosphate-dependent enzyme</fullName>
    </submittedName>
</protein>
<dbReference type="InterPro" id="IPR015421">
    <property type="entry name" value="PyrdxlP-dep_Trfase_major"/>
</dbReference>
<dbReference type="PIRSF" id="PIRSF001434">
    <property type="entry name" value="CGS"/>
    <property type="match status" value="1"/>
</dbReference>
<dbReference type="Gene3D" id="3.40.640.10">
    <property type="entry name" value="Type I PLP-dependent aspartate aminotransferase-like (Major domain)"/>
    <property type="match status" value="1"/>
</dbReference>
<dbReference type="InterPro" id="IPR015422">
    <property type="entry name" value="PyrdxlP-dep_Trfase_small"/>
</dbReference>
<dbReference type="SUPFAM" id="SSF53383">
    <property type="entry name" value="PLP-dependent transferases"/>
    <property type="match status" value="1"/>
</dbReference>
<evidence type="ECO:0000256" key="2">
    <source>
        <dbReference type="ARBA" id="ARBA00022898"/>
    </source>
</evidence>
<accession>A0ABX7E767</accession>
<keyword evidence="4" id="KW-0032">Aminotransferase</keyword>
<dbReference type="InterPro" id="IPR015424">
    <property type="entry name" value="PyrdxlP-dep_Trfase"/>
</dbReference>
<comment type="similarity">
    <text evidence="3">Belongs to the trans-sulfuration enzymes family.</text>
</comment>
<dbReference type="InterPro" id="IPR000277">
    <property type="entry name" value="Cys/Met-Metab_PyrdxlP-dep_enz"/>
</dbReference>
<proteinExistence type="inferred from homology"/>
<dbReference type="GO" id="GO:0008483">
    <property type="term" value="F:transaminase activity"/>
    <property type="evidence" value="ECO:0007669"/>
    <property type="project" value="UniProtKB-KW"/>
</dbReference>
<keyword evidence="5" id="KW-1185">Reference proteome</keyword>
<keyword evidence="2 3" id="KW-0663">Pyridoxal phosphate</keyword>
<comment type="cofactor">
    <cofactor evidence="1 3">
        <name>pyridoxal 5'-phosphate</name>
        <dbReference type="ChEBI" id="CHEBI:597326"/>
    </cofactor>
</comment>
<evidence type="ECO:0000313" key="5">
    <source>
        <dbReference type="Proteomes" id="UP000595691"/>
    </source>
</evidence>
<dbReference type="EMBL" id="CP065425">
    <property type="protein sequence ID" value="QQZ11421.1"/>
    <property type="molecule type" value="Genomic_DNA"/>
</dbReference>
<evidence type="ECO:0000256" key="3">
    <source>
        <dbReference type="RuleBase" id="RU362118"/>
    </source>
</evidence>
<dbReference type="PANTHER" id="PTHR11808">
    <property type="entry name" value="TRANS-SULFURATION ENZYME FAMILY MEMBER"/>
    <property type="match status" value="1"/>
</dbReference>
<sequence>MVNQSFETKIVHQSLKKTNHIRSKTTPIFQTSAFTFNSLEELEGFYDGDASYLYTRTGNPNTDELGQMVASLEGAPSGVATSSGLSAILAGVLSVASAGDHIVAAEDIYGGTHHLLKQELKNLGIETTFVNFADEAAIRHAIRDNTKLLYSETVTNPFLRVERIDKLVQLGEEYKLYTMVDNTFATPYLLNPYLEGIHIVAHSATKYLGGHSDVTAGVVVGCEELMSKARQKVVNLGSNLSSFEAWLTCRGIKTMALRMERQSANAKQLAESLYRNSYVKKVYYPTDLSSRGNGAIVTIELADTCDIHRFFSSLGWVKIVPTLAGVETTVSYPLGTSHRALSLEEQQNIGINQQVVRISIGIEDADDIIKQFDKAIQASV</sequence>
<dbReference type="Gene3D" id="3.90.1150.10">
    <property type="entry name" value="Aspartate Aminotransferase, domain 1"/>
    <property type="match status" value="1"/>
</dbReference>
<dbReference type="CDD" id="cd00614">
    <property type="entry name" value="CGS_like"/>
    <property type="match status" value="1"/>
</dbReference>
<name>A0ABX7E767_9BACI</name>
<dbReference type="Proteomes" id="UP000595691">
    <property type="component" value="Chromosome"/>
</dbReference>
<keyword evidence="4" id="KW-0808">Transferase</keyword>
<evidence type="ECO:0000256" key="1">
    <source>
        <dbReference type="ARBA" id="ARBA00001933"/>
    </source>
</evidence>
<evidence type="ECO:0000313" key="4">
    <source>
        <dbReference type="EMBL" id="QQZ11421.1"/>
    </source>
</evidence>
<reference evidence="4 5" key="1">
    <citation type="submission" date="2020-11" db="EMBL/GenBank/DDBJ databases">
        <title>Taxonomic evaluation of the Bacillus sporothermodurans group of bacteria based on whole genome sequences.</title>
        <authorList>
            <person name="Fiedler G."/>
            <person name="Herbstmann A.-D."/>
            <person name="Doll E."/>
            <person name="Wenning M."/>
            <person name="Brinks E."/>
            <person name="Kabisch J."/>
            <person name="Breitenwieser F."/>
            <person name="Lappann M."/>
            <person name="Boehnlein C."/>
            <person name="Franz C."/>
        </authorList>
    </citation>
    <scope>NUCLEOTIDE SEQUENCE [LARGE SCALE GENOMIC DNA]</scope>
    <source>
        <strain evidence="4 5">JCM 19841</strain>
    </source>
</reference>